<dbReference type="EMBL" id="MLHQ01000010">
    <property type="protein sequence ID" value="OOF59318.1"/>
    <property type="molecule type" value="Genomic_DNA"/>
</dbReference>
<dbReference type="STRING" id="1907939.BKL49_04385"/>
<proteinExistence type="predicted"/>
<accession>A0A1V3JSC0</accession>
<name>A0A1V3JSC0_9PAST</name>
<gene>
    <name evidence="1" type="ORF">BKL49_04385</name>
</gene>
<organism evidence="1 2">
    <name type="scientific">Rodentibacter myodis</name>
    <dbReference type="NCBI Taxonomy" id="1907939"/>
    <lineage>
        <taxon>Bacteria</taxon>
        <taxon>Pseudomonadati</taxon>
        <taxon>Pseudomonadota</taxon>
        <taxon>Gammaproteobacteria</taxon>
        <taxon>Pasteurellales</taxon>
        <taxon>Pasteurellaceae</taxon>
        <taxon>Rodentibacter</taxon>
    </lineage>
</organism>
<sequence>MENKIFEFRTVEDFLQMSEEQFNRFLPDFIHWFAIRKAFIAKRQVAIDGLGVAVQINPAPVIRWKDDGRIGVDEYDVTIRHHHNGENDVKIKVRKED</sequence>
<dbReference type="Proteomes" id="UP000188602">
    <property type="component" value="Unassembled WGS sequence"/>
</dbReference>
<dbReference type="AlphaFoldDB" id="A0A1V3JSC0"/>
<evidence type="ECO:0000313" key="2">
    <source>
        <dbReference type="Proteomes" id="UP000188602"/>
    </source>
</evidence>
<keyword evidence="2" id="KW-1185">Reference proteome</keyword>
<dbReference type="OrthoDB" id="5678781at2"/>
<protein>
    <submittedName>
        <fullName evidence="1">Uncharacterized protein</fullName>
    </submittedName>
</protein>
<evidence type="ECO:0000313" key="1">
    <source>
        <dbReference type="EMBL" id="OOF59318.1"/>
    </source>
</evidence>
<reference evidence="1 2" key="1">
    <citation type="submission" date="2016-10" db="EMBL/GenBank/DDBJ databases">
        <title>Rodentibacter gen. nov. and new species.</title>
        <authorList>
            <person name="Christensen H."/>
        </authorList>
    </citation>
    <scope>NUCLEOTIDE SEQUENCE [LARGE SCALE GENOMIC DNA]</scope>
    <source>
        <strain evidence="1 2">Ac151</strain>
    </source>
</reference>
<comment type="caution">
    <text evidence="1">The sequence shown here is derived from an EMBL/GenBank/DDBJ whole genome shotgun (WGS) entry which is preliminary data.</text>
</comment>
<dbReference type="RefSeq" id="WP_077423411.1">
    <property type="nucleotide sequence ID" value="NZ_MLHQ01000010.1"/>
</dbReference>